<dbReference type="PANTHER" id="PTHR10030:SF37">
    <property type="entry name" value="ALPHA-L-FUCOSIDASE-RELATED"/>
    <property type="match status" value="1"/>
</dbReference>
<dbReference type="InterPro" id="IPR057739">
    <property type="entry name" value="Glyco_hydro_29_N"/>
</dbReference>
<feature type="signal peptide" evidence="6">
    <location>
        <begin position="1"/>
        <end position="26"/>
    </location>
</feature>
<organism evidence="8 9">
    <name type="scientific">Flavihumibacter fluminis</name>
    <dbReference type="NCBI Taxonomy" id="2909236"/>
    <lineage>
        <taxon>Bacteria</taxon>
        <taxon>Pseudomonadati</taxon>
        <taxon>Bacteroidota</taxon>
        <taxon>Chitinophagia</taxon>
        <taxon>Chitinophagales</taxon>
        <taxon>Chitinophagaceae</taxon>
        <taxon>Flavihumibacter</taxon>
    </lineage>
</organism>
<evidence type="ECO:0000256" key="3">
    <source>
        <dbReference type="ARBA" id="ARBA00022729"/>
    </source>
</evidence>
<dbReference type="Pfam" id="PF01120">
    <property type="entry name" value="Alpha_L_fucos"/>
    <property type="match status" value="1"/>
</dbReference>
<dbReference type="PROSITE" id="PS51257">
    <property type="entry name" value="PROKAR_LIPOPROTEIN"/>
    <property type="match status" value="1"/>
</dbReference>
<name>A0ABS9BN23_9BACT</name>
<reference evidence="8 9" key="1">
    <citation type="submission" date="2022-01" db="EMBL/GenBank/DDBJ databases">
        <title>Flavihumibacter sp. nov., isolated from sediment of a river.</title>
        <authorList>
            <person name="Liu H."/>
        </authorList>
    </citation>
    <scope>NUCLEOTIDE SEQUENCE [LARGE SCALE GENOMIC DNA]</scope>
    <source>
        <strain evidence="8 9">RY-1</strain>
    </source>
</reference>
<feature type="chain" id="PRO_5045561532" description="alpha-L-fucosidase" evidence="6">
    <location>
        <begin position="27"/>
        <end position="651"/>
    </location>
</feature>
<accession>A0ABS9BN23</accession>
<keyword evidence="4" id="KW-0378">Hydrolase</keyword>
<dbReference type="EMBL" id="JAKEVY010000007">
    <property type="protein sequence ID" value="MCF1716912.1"/>
    <property type="molecule type" value="Genomic_DNA"/>
</dbReference>
<dbReference type="SMART" id="SM00812">
    <property type="entry name" value="Alpha_L_fucos"/>
    <property type="match status" value="1"/>
</dbReference>
<dbReference type="Pfam" id="PF00754">
    <property type="entry name" value="F5_F8_type_C"/>
    <property type="match status" value="2"/>
</dbReference>
<evidence type="ECO:0000313" key="8">
    <source>
        <dbReference type="EMBL" id="MCF1716912.1"/>
    </source>
</evidence>
<dbReference type="SUPFAM" id="SSF51445">
    <property type="entry name" value="(Trans)glycosidases"/>
    <property type="match status" value="1"/>
</dbReference>
<proteinExistence type="inferred from homology"/>
<dbReference type="InterPro" id="IPR000933">
    <property type="entry name" value="Glyco_hydro_29"/>
</dbReference>
<evidence type="ECO:0000256" key="6">
    <source>
        <dbReference type="SAM" id="SignalP"/>
    </source>
</evidence>
<dbReference type="InterPro" id="IPR008979">
    <property type="entry name" value="Galactose-bd-like_sf"/>
</dbReference>
<dbReference type="PROSITE" id="PS50022">
    <property type="entry name" value="FA58C_3"/>
    <property type="match status" value="1"/>
</dbReference>
<dbReference type="SUPFAM" id="SSF49785">
    <property type="entry name" value="Galactose-binding domain-like"/>
    <property type="match status" value="2"/>
</dbReference>
<comment type="caution">
    <text evidence="8">The sequence shown here is derived from an EMBL/GenBank/DDBJ whole genome shotgun (WGS) entry which is preliminary data.</text>
</comment>
<dbReference type="Proteomes" id="UP001200145">
    <property type="component" value="Unassembled WGS sequence"/>
</dbReference>
<dbReference type="InterPro" id="IPR017853">
    <property type="entry name" value="GH"/>
</dbReference>
<feature type="domain" description="F5/8 type C" evidence="7">
    <location>
        <begin position="498"/>
        <end position="651"/>
    </location>
</feature>
<keyword evidence="9" id="KW-1185">Reference proteome</keyword>
<sequence length="651" mass="73023">MFLYRYITTMCVAAVFTACSTSPQLSAPAPYGVLPEERQLRWQELETYVLVHFTPTTFENKEWGYGDADPANFNPSSFDANQIAKAAADGGFKGLILVAKHHDGFALWPTKTTPYNISKSPWKNGQGDMVKEFENAARKLGLQFGVYCSPWDRNFPTYGSHEYVKAFREQLRELYTNYGNLFITWFDGANGGDGYYGGAREKRNIDRTTYYGWDTTWQLVRDLQPGAVIFNDMGDVRWVGNEEGHAAETSWATFTPEPVDGKTVAAPGELKYWLSPEGTRNGKYWKPAECDVPLRPGWFYHPDQDHRVKTPAQLFDLYFKSVGRGGALDLGLAPDKRGLLHDNDVESLSKFGKLLAETFSNNLATAAKLTASNTRGNADKQFGVKFLTDEDRYSYWATDDSVTTAELVLDWKEPVTFNIIRLRENIQLGQRIERIAIDVKENNNWKEVAQATSIGANRLVRLPSFLTTQQLRVRILQSPVSIAMSDIGVFKEPDELPTVSYGNIMTPGAMDKRGWKVVSVSSESKDPKGAALHAIDNDPSTLWYTWNNEREMSPPPQEIVVDMGKAQTVKAFTYLPRTGGSWGVVGQYEWQVSSDGKNWTSVASGEFANIKANPIEQVIQLSKPVNCRYFRFIGKSSVEDNYISAAELGAL</sequence>
<keyword evidence="3 6" id="KW-0732">Signal</keyword>
<dbReference type="Gene3D" id="3.20.20.80">
    <property type="entry name" value="Glycosidases"/>
    <property type="match status" value="1"/>
</dbReference>
<gene>
    <name evidence="8" type="ORF">L0U88_19885</name>
</gene>
<evidence type="ECO:0000256" key="4">
    <source>
        <dbReference type="ARBA" id="ARBA00022801"/>
    </source>
</evidence>
<keyword evidence="5" id="KW-0326">Glycosidase</keyword>
<dbReference type="RefSeq" id="WP_234868497.1">
    <property type="nucleotide sequence ID" value="NZ_JAKEVY010000007.1"/>
</dbReference>
<evidence type="ECO:0000259" key="7">
    <source>
        <dbReference type="PROSITE" id="PS50022"/>
    </source>
</evidence>
<evidence type="ECO:0000256" key="1">
    <source>
        <dbReference type="ARBA" id="ARBA00007951"/>
    </source>
</evidence>
<dbReference type="PANTHER" id="PTHR10030">
    <property type="entry name" value="ALPHA-L-FUCOSIDASE"/>
    <property type="match status" value="1"/>
</dbReference>
<evidence type="ECO:0000313" key="9">
    <source>
        <dbReference type="Proteomes" id="UP001200145"/>
    </source>
</evidence>
<evidence type="ECO:0000256" key="5">
    <source>
        <dbReference type="ARBA" id="ARBA00023295"/>
    </source>
</evidence>
<evidence type="ECO:0000256" key="2">
    <source>
        <dbReference type="ARBA" id="ARBA00012662"/>
    </source>
</evidence>
<protein>
    <recommendedName>
        <fullName evidence="2">alpha-L-fucosidase</fullName>
        <ecNumber evidence="2">3.2.1.51</ecNumber>
    </recommendedName>
</protein>
<dbReference type="EC" id="3.2.1.51" evidence="2"/>
<dbReference type="Gene3D" id="2.60.120.260">
    <property type="entry name" value="Galactose-binding domain-like"/>
    <property type="match status" value="2"/>
</dbReference>
<comment type="similarity">
    <text evidence="1">Belongs to the glycosyl hydrolase 29 family.</text>
</comment>
<dbReference type="InterPro" id="IPR000421">
    <property type="entry name" value="FA58C"/>
</dbReference>